<dbReference type="InterPro" id="IPR047246">
    <property type="entry name" value="ThrRS_anticodon"/>
</dbReference>
<dbReference type="InterPro" id="IPR036621">
    <property type="entry name" value="Anticodon-bd_dom_sf"/>
</dbReference>
<dbReference type="CDD" id="cd00860">
    <property type="entry name" value="ThrRS_anticodon"/>
    <property type="match status" value="1"/>
</dbReference>
<dbReference type="SUPFAM" id="SSF55681">
    <property type="entry name" value="Class II aaRS and biotin synthetases"/>
    <property type="match status" value="1"/>
</dbReference>
<comment type="caution">
    <text evidence="13">Lacks conserved residue(s) required for the propagation of feature annotation.</text>
</comment>
<feature type="domain" description="TGS" evidence="15">
    <location>
        <begin position="35"/>
        <end position="96"/>
    </location>
</feature>
<dbReference type="Pfam" id="PF03129">
    <property type="entry name" value="HGTP_anticodon"/>
    <property type="match status" value="1"/>
</dbReference>
<dbReference type="PANTHER" id="PTHR11451">
    <property type="entry name" value="THREONINE-TRNA LIGASE"/>
    <property type="match status" value="1"/>
</dbReference>
<evidence type="ECO:0000259" key="14">
    <source>
        <dbReference type="PROSITE" id="PS50862"/>
    </source>
</evidence>
<evidence type="ECO:0000256" key="2">
    <source>
        <dbReference type="ARBA" id="ARBA00022490"/>
    </source>
</evidence>
<dbReference type="Pfam" id="PF07973">
    <property type="entry name" value="tRNA_SAD"/>
    <property type="match status" value="1"/>
</dbReference>
<evidence type="ECO:0000256" key="4">
    <source>
        <dbReference type="ARBA" id="ARBA00022598"/>
    </source>
</evidence>
<keyword evidence="3 13" id="KW-0820">tRNA-binding</keyword>
<keyword evidence="10 13" id="KW-0648">Protein biosynthesis</keyword>
<evidence type="ECO:0000256" key="6">
    <source>
        <dbReference type="ARBA" id="ARBA00022741"/>
    </source>
</evidence>
<evidence type="ECO:0000259" key="15">
    <source>
        <dbReference type="PROSITE" id="PS51880"/>
    </source>
</evidence>
<dbReference type="InterPro" id="IPR012676">
    <property type="entry name" value="TGS-like"/>
</dbReference>
<keyword evidence="17" id="KW-1185">Reference proteome</keyword>
<dbReference type="Gene3D" id="3.40.50.800">
    <property type="entry name" value="Anticodon-binding domain"/>
    <property type="match status" value="1"/>
</dbReference>
<feature type="domain" description="Aminoacyl-transfer RNA synthetases class-II family profile" evidence="14">
    <location>
        <begin position="268"/>
        <end position="638"/>
    </location>
</feature>
<dbReference type="CDD" id="cd00771">
    <property type="entry name" value="ThrRS_core"/>
    <property type="match status" value="1"/>
</dbReference>
<keyword evidence="8 13" id="KW-0067">ATP-binding</keyword>
<dbReference type="HAMAP" id="MF_00184">
    <property type="entry name" value="Thr_tRNA_synth"/>
    <property type="match status" value="1"/>
</dbReference>
<keyword evidence="7 13" id="KW-0862">Zinc</keyword>
<evidence type="ECO:0000256" key="10">
    <source>
        <dbReference type="ARBA" id="ARBA00022917"/>
    </source>
</evidence>
<evidence type="ECO:0000256" key="12">
    <source>
        <dbReference type="ARBA" id="ARBA00049515"/>
    </source>
</evidence>
<evidence type="ECO:0000256" key="7">
    <source>
        <dbReference type="ARBA" id="ARBA00022833"/>
    </source>
</evidence>
<dbReference type="Gene3D" id="3.30.980.10">
    <property type="entry name" value="Threonyl-trna Synthetase, Chain A, domain 2"/>
    <property type="match status" value="1"/>
</dbReference>
<dbReference type="KEGG" id="bmei:Spa11_45680"/>
<dbReference type="EMBL" id="CP036349">
    <property type="protein sequence ID" value="QDV76338.1"/>
    <property type="molecule type" value="Genomic_DNA"/>
</dbReference>
<evidence type="ECO:0000313" key="16">
    <source>
        <dbReference type="EMBL" id="QDV76338.1"/>
    </source>
</evidence>
<dbReference type="Pfam" id="PF02824">
    <property type="entry name" value="TGS"/>
    <property type="match status" value="1"/>
</dbReference>
<dbReference type="Proteomes" id="UP000316426">
    <property type="component" value="Chromosome"/>
</dbReference>
<evidence type="ECO:0000256" key="9">
    <source>
        <dbReference type="ARBA" id="ARBA00022884"/>
    </source>
</evidence>
<dbReference type="GO" id="GO:0006435">
    <property type="term" value="P:threonyl-tRNA aminoacylation"/>
    <property type="evidence" value="ECO:0007669"/>
    <property type="project" value="UniProtKB-UniRule"/>
</dbReference>
<dbReference type="InterPro" id="IPR045864">
    <property type="entry name" value="aa-tRNA-synth_II/BPL/LPL"/>
</dbReference>
<dbReference type="FunFam" id="3.40.50.800:FF:000001">
    <property type="entry name" value="Threonine--tRNA ligase"/>
    <property type="match status" value="1"/>
</dbReference>
<keyword evidence="5 13" id="KW-0479">Metal-binding</keyword>
<dbReference type="InterPro" id="IPR002314">
    <property type="entry name" value="aa-tRNA-synt_IIb"/>
</dbReference>
<protein>
    <recommendedName>
        <fullName evidence="13">Threonine--tRNA ligase</fullName>
        <ecNumber evidence="13">6.1.1.3</ecNumber>
    </recommendedName>
    <alternativeName>
        <fullName evidence="13">Threonyl-tRNA synthetase</fullName>
        <shortName evidence="13">ThrRS</shortName>
    </alternativeName>
</protein>
<dbReference type="InterPro" id="IPR006195">
    <property type="entry name" value="aa-tRNA-synth_II"/>
</dbReference>
<dbReference type="InterPro" id="IPR012675">
    <property type="entry name" value="Beta-grasp_dom_sf"/>
</dbReference>
<name>A0A518KEX6_9BACT</name>
<proteinExistence type="inferred from homology"/>
<dbReference type="PANTHER" id="PTHR11451:SF44">
    <property type="entry name" value="THREONINE--TRNA LIGASE, CHLOROPLASTIC_MITOCHONDRIAL 2"/>
    <property type="match status" value="1"/>
</dbReference>
<dbReference type="InterPro" id="IPR002320">
    <property type="entry name" value="Thr-tRNA-ligase_IIa"/>
</dbReference>
<dbReference type="GO" id="GO:0005737">
    <property type="term" value="C:cytoplasm"/>
    <property type="evidence" value="ECO:0007669"/>
    <property type="project" value="UniProtKB-SubCell"/>
</dbReference>
<dbReference type="SUPFAM" id="SSF55186">
    <property type="entry name" value="ThrRS/AlaRS common domain"/>
    <property type="match status" value="1"/>
</dbReference>
<evidence type="ECO:0000256" key="11">
    <source>
        <dbReference type="ARBA" id="ARBA00023146"/>
    </source>
</evidence>
<comment type="subunit">
    <text evidence="13">Homodimer.</text>
</comment>
<feature type="binding site" evidence="13">
    <location>
        <position position="615"/>
    </location>
    <ligand>
        <name>Zn(2+)</name>
        <dbReference type="ChEBI" id="CHEBI:29105"/>
        <note>catalytic</note>
    </ligand>
</feature>
<dbReference type="InterPro" id="IPR018163">
    <property type="entry name" value="Thr/Ala-tRNA-synth_IIc_edit"/>
</dbReference>
<keyword evidence="11 13" id="KW-0030">Aminoacyl-tRNA synthetase</keyword>
<dbReference type="GO" id="GO:0005524">
    <property type="term" value="F:ATP binding"/>
    <property type="evidence" value="ECO:0007669"/>
    <property type="project" value="UniProtKB-UniRule"/>
</dbReference>
<sequence length="761" mass="85202">MMQGFAAVYGHPRSPQRPLRNGAHLPNSLGRYVAAMLTVQLPDGSSRPFETAVTCREVAEAIGPGLAKAAIAAEIDGVQRDLTYELPATGEVKLRFLTKRDAEALAIMRHSCAHVMAQAVMRLYKDVQLAFGPTTSTGFYYDMLLPQPLTEDDFPKIEAEMKAIVKEDLAFERMDKPRAESLQLCEELGQRFKVEHVETGLGEEAELSFYRQGEFIDLCRGVHIPSTSHIGKAFKLLNVAGAYWKGDASRDQLQRLYATAFFDKAELDAHLKQVEEAKKRDHRVLGKQLELFTIDNKVGSGLILWLPKGAVIRQTLEAMIREELRSRGYEVVYTPHVGRVELYETSGHFPYYRESQFPVLCEHNAGQLVDILVERLKAGEITDDEEAKLLDAARLLGFDGEVDPKKPPAERAAALDVWAHKHERYLLKPMNCPHHIMIYKSKPRSYRDLPVRLAEFGTVYRYEQSGELGGMTRVRGFTQDDAHLFCTPEQVADEFRACLEMTQAVLKSLGMNNYRVRLGFRDPDSSKYVGNEELWDRAESELRSVCESMDLPGLSIEPGEAAFYGPKADFVVTDCIGREWQLGTVQLDYNLPSEGRFALEYIGADNKPHRPVMIHRAPLGSLERFVGVIIEHFAGAFPLWLAPVQARVLTVSEKSEEYGREVEAKLRAAGLRVEGDYRGSKLGAKIREGQLELVPYLVVVGEQDRDNGTVALRDRIEGDLGSCSLADAIARLTEEVDDKRVRQVAEAPAADLSAKAVGNEY</sequence>
<dbReference type="Gene3D" id="3.30.930.10">
    <property type="entry name" value="Bira Bifunctional Protein, Domain 2"/>
    <property type="match status" value="1"/>
</dbReference>
<dbReference type="FunFam" id="3.30.980.10:FF:000005">
    <property type="entry name" value="Threonyl-tRNA synthetase, mitochondrial"/>
    <property type="match status" value="1"/>
</dbReference>
<evidence type="ECO:0000256" key="1">
    <source>
        <dbReference type="ARBA" id="ARBA00008226"/>
    </source>
</evidence>
<dbReference type="InterPro" id="IPR004095">
    <property type="entry name" value="TGS"/>
</dbReference>
<dbReference type="PROSITE" id="PS51880">
    <property type="entry name" value="TGS"/>
    <property type="match status" value="1"/>
</dbReference>
<evidence type="ECO:0000256" key="3">
    <source>
        <dbReference type="ARBA" id="ARBA00022555"/>
    </source>
</evidence>
<feature type="binding site" evidence="13">
    <location>
        <position position="432"/>
    </location>
    <ligand>
        <name>Zn(2+)</name>
        <dbReference type="ChEBI" id="CHEBI:29105"/>
        <note>catalytic</note>
    </ligand>
</feature>
<dbReference type="InterPro" id="IPR033728">
    <property type="entry name" value="ThrRS_core"/>
</dbReference>
<evidence type="ECO:0000313" key="17">
    <source>
        <dbReference type="Proteomes" id="UP000316426"/>
    </source>
</evidence>
<dbReference type="AlphaFoldDB" id="A0A518KEX6"/>
<dbReference type="PRINTS" id="PR01047">
    <property type="entry name" value="TRNASYNTHTHR"/>
</dbReference>
<dbReference type="Gene3D" id="3.10.20.30">
    <property type="match status" value="1"/>
</dbReference>
<dbReference type="EC" id="6.1.1.3" evidence="13"/>
<evidence type="ECO:0000256" key="8">
    <source>
        <dbReference type="ARBA" id="ARBA00022840"/>
    </source>
</evidence>
<dbReference type="Gene3D" id="3.30.54.20">
    <property type="match status" value="1"/>
</dbReference>
<gene>
    <name evidence="13 16" type="primary">thrS</name>
    <name evidence="16" type="ORF">Spa11_45680</name>
</gene>
<organism evidence="16 17">
    <name type="scientific">Botrimarina mediterranea</name>
    <dbReference type="NCBI Taxonomy" id="2528022"/>
    <lineage>
        <taxon>Bacteria</taxon>
        <taxon>Pseudomonadati</taxon>
        <taxon>Planctomycetota</taxon>
        <taxon>Planctomycetia</taxon>
        <taxon>Pirellulales</taxon>
        <taxon>Lacipirellulaceae</taxon>
        <taxon>Botrimarina</taxon>
    </lineage>
</organism>
<dbReference type="FunFam" id="3.30.930.10:FF:000002">
    <property type="entry name" value="Threonine--tRNA ligase"/>
    <property type="match status" value="1"/>
</dbReference>
<dbReference type="SUPFAM" id="SSF81271">
    <property type="entry name" value="TGS-like"/>
    <property type="match status" value="1"/>
</dbReference>
<dbReference type="CDD" id="cd01667">
    <property type="entry name" value="TGS_ThrRS"/>
    <property type="match status" value="1"/>
</dbReference>
<dbReference type="Pfam" id="PF00587">
    <property type="entry name" value="tRNA-synt_2b"/>
    <property type="match status" value="1"/>
</dbReference>
<dbReference type="GO" id="GO:0046872">
    <property type="term" value="F:metal ion binding"/>
    <property type="evidence" value="ECO:0007669"/>
    <property type="project" value="UniProtKB-KW"/>
</dbReference>
<dbReference type="SUPFAM" id="SSF52954">
    <property type="entry name" value="Class II aaRS ABD-related"/>
    <property type="match status" value="1"/>
</dbReference>
<keyword evidence="4 13" id="KW-0436">Ligase</keyword>
<reference evidence="16 17" key="1">
    <citation type="submission" date="2019-02" db="EMBL/GenBank/DDBJ databases">
        <title>Deep-cultivation of Planctomycetes and their phenomic and genomic characterization uncovers novel biology.</title>
        <authorList>
            <person name="Wiegand S."/>
            <person name="Jogler M."/>
            <person name="Boedeker C."/>
            <person name="Pinto D."/>
            <person name="Vollmers J."/>
            <person name="Rivas-Marin E."/>
            <person name="Kohn T."/>
            <person name="Peeters S.H."/>
            <person name="Heuer A."/>
            <person name="Rast P."/>
            <person name="Oberbeckmann S."/>
            <person name="Bunk B."/>
            <person name="Jeske O."/>
            <person name="Meyerdierks A."/>
            <person name="Storesund J.E."/>
            <person name="Kallscheuer N."/>
            <person name="Luecker S."/>
            <person name="Lage O.M."/>
            <person name="Pohl T."/>
            <person name="Merkel B.J."/>
            <person name="Hornburger P."/>
            <person name="Mueller R.-W."/>
            <person name="Bruemmer F."/>
            <person name="Labrenz M."/>
            <person name="Spormann A.M."/>
            <person name="Op den Camp H."/>
            <person name="Overmann J."/>
            <person name="Amann R."/>
            <person name="Jetten M.S.M."/>
            <person name="Mascher T."/>
            <person name="Medema M.H."/>
            <person name="Devos D.P."/>
            <person name="Kaster A.-K."/>
            <person name="Ovreas L."/>
            <person name="Rohde M."/>
            <person name="Galperin M.Y."/>
            <person name="Jogler C."/>
        </authorList>
    </citation>
    <scope>NUCLEOTIDE SEQUENCE [LARGE SCALE GENOMIC DNA]</scope>
    <source>
        <strain evidence="16 17">Spa11</strain>
    </source>
</reference>
<dbReference type="NCBIfam" id="TIGR00418">
    <property type="entry name" value="thrS"/>
    <property type="match status" value="1"/>
</dbReference>
<comment type="cofactor">
    <cofactor evidence="13">
        <name>Zn(2+)</name>
        <dbReference type="ChEBI" id="CHEBI:29105"/>
    </cofactor>
    <text evidence="13">Binds 1 zinc ion per subunit.</text>
</comment>
<accession>A0A518KEX6</accession>
<feature type="binding site" evidence="13">
    <location>
        <position position="483"/>
    </location>
    <ligand>
        <name>Zn(2+)</name>
        <dbReference type="ChEBI" id="CHEBI:29105"/>
        <note>catalytic</note>
    </ligand>
</feature>
<dbReference type="InterPro" id="IPR012947">
    <property type="entry name" value="tRNA_SAD"/>
</dbReference>
<dbReference type="InterPro" id="IPR004154">
    <property type="entry name" value="Anticodon-bd"/>
</dbReference>
<keyword evidence="2 13" id="KW-0963">Cytoplasm</keyword>
<dbReference type="GO" id="GO:0000049">
    <property type="term" value="F:tRNA binding"/>
    <property type="evidence" value="ECO:0007669"/>
    <property type="project" value="UniProtKB-KW"/>
</dbReference>
<comment type="similarity">
    <text evidence="1 13">Belongs to the class-II aminoacyl-tRNA synthetase family.</text>
</comment>
<keyword evidence="9 13" id="KW-0694">RNA-binding</keyword>
<keyword evidence="6 13" id="KW-0547">Nucleotide-binding</keyword>
<comment type="subcellular location">
    <subcellularLocation>
        <location evidence="13">Cytoplasm</location>
    </subcellularLocation>
</comment>
<comment type="catalytic activity">
    <reaction evidence="12 13">
        <text>tRNA(Thr) + L-threonine + ATP = L-threonyl-tRNA(Thr) + AMP + diphosphate + H(+)</text>
        <dbReference type="Rhea" id="RHEA:24624"/>
        <dbReference type="Rhea" id="RHEA-COMP:9670"/>
        <dbReference type="Rhea" id="RHEA-COMP:9704"/>
        <dbReference type="ChEBI" id="CHEBI:15378"/>
        <dbReference type="ChEBI" id="CHEBI:30616"/>
        <dbReference type="ChEBI" id="CHEBI:33019"/>
        <dbReference type="ChEBI" id="CHEBI:57926"/>
        <dbReference type="ChEBI" id="CHEBI:78442"/>
        <dbReference type="ChEBI" id="CHEBI:78534"/>
        <dbReference type="ChEBI" id="CHEBI:456215"/>
        <dbReference type="EC" id="6.1.1.3"/>
    </reaction>
</comment>
<dbReference type="SMART" id="SM00863">
    <property type="entry name" value="tRNA_SAD"/>
    <property type="match status" value="1"/>
</dbReference>
<dbReference type="GO" id="GO:0004829">
    <property type="term" value="F:threonine-tRNA ligase activity"/>
    <property type="evidence" value="ECO:0007669"/>
    <property type="project" value="UniProtKB-UniRule"/>
</dbReference>
<evidence type="ECO:0000256" key="5">
    <source>
        <dbReference type="ARBA" id="ARBA00022723"/>
    </source>
</evidence>
<evidence type="ECO:0000256" key="13">
    <source>
        <dbReference type="HAMAP-Rule" id="MF_00184"/>
    </source>
</evidence>
<dbReference type="PROSITE" id="PS50862">
    <property type="entry name" value="AA_TRNA_LIGASE_II"/>
    <property type="match status" value="1"/>
</dbReference>